<dbReference type="EMBL" id="JAFMPM010000008">
    <property type="protein sequence ID" value="MBO0614153.1"/>
    <property type="molecule type" value="Genomic_DNA"/>
</dbReference>
<proteinExistence type="predicted"/>
<dbReference type="Pfam" id="PF11459">
    <property type="entry name" value="AbiEi_3"/>
    <property type="match status" value="1"/>
</dbReference>
<dbReference type="Pfam" id="PF17194">
    <property type="entry name" value="AbiEi_3_N"/>
    <property type="match status" value="1"/>
</dbReference>
<reference evidence="2 4" key="1">
    <citation type="submission" date="2021-03" db="EMBL/GenBank/DDBJ databases">
        <title>Draft genome and methylome analysis of Thiotrix fructosivoruns ATCC 49748.</title>
        <authorList>
            <person name="Fomenkov A."/>
            <person name="Grabovich M.Y."/>
            <person name="Roberts R.J."/>
        </authorList>
    </citation>
    <scope>NUCLEOTIDE SEQUENCE [LARGE SCALE GENOMIC DNA]</scope>
    <source>
        <strain evidence="2 4">ATCC 49748</strain>
    </source>
</reference>
<feature type="domain" description="Transcriptional regulator AbiEi antitoxin N-terminal" evidence="1">
    <location>
        <begin position="11"/>
        <end position="93"/>
    </location>
</feature>
<dbReference type="InterPro" id="IPR033455">
    <property type="entry name" value="AbiEi_3_N"/>
</dbReference>
<reference evidence="3" key="2">
    <citation type="submission" date="2021-04" db="EMBL/GenBank/DDBJ databases">
        <title>Complete Genome and methylome analysis of Thiothrix fructosivorans ATCC 49748.</title>
        <authorList>
            <person name="Fomenkov A."/>
            <person name="Sun L."/>
            <person name="Vincze T."/>
            <person name="Grabovich M.Y."/>
            <person name="Roberts R.J."/>
        </authorList>
    </citation>
    <scope>NUCLEOTIDE SEQUENCE</scope>
    <source>
        <strain evidence="3">ATCC 49748</strain>
    </source>
</reference>
<keyword evidence="4" id="KW-1185">Reference proteome</keyword>
<evidence type="ECO:0000313" key="3">
    <source>
        <dbReference type="EMBL" id="QTX12635.1"/>
    </source>
</evidence>
<evidence type="ECO:0000313" key="4">
    <source>
        <dbReference type="Proteomes" id="UP000664466"/>
    </source>
</evidence>
<evidence type="ECO:0000259" key="1">
    <source>
        <dbReference type="Pfam" id="PF17194"/>
    </source>
</evidence>
<dbReference type="AlphaFoldDB" id="A0A8B0SNA3"/>
<organism evidence="3">
    <name type="scientific">Thiothrix fructosivorans</name>
    <dbReference type="NCBI Taxonomy" id="111770"/>
    <lineage>
        <taxon>Bacteria</taxon>
        <taxon>Pseudomonadati</taxon>
        <taxon>Pseudomonadota</taxon>
        <taxon>Gammaproteobacteria</taxon>
        <taxon>Thiotrichales</taxon>
        <taxon>Thiotrichaceae</taxon>
        <taxon>Thiothrix</taxon>
    </lineage>
</organism>
<dbReference type="Proteomes" id="UP000664466">
    <property type="component" value="Unassembled WGS sequence"/>
</dbReference>
<dbReference type="EMBL" id="CP072748">
    <property type="protein sequence ID" value="QTX12635.1"/>
    <property type="molecule type" value="Genomic_DNA"/>
</dbReference>
<protein>
    <submittedName>
        <fullName evidence="3">Type IV toxin-antitoxin system AbiEi family antitoxin domain-containing protein</fullName>
    </submittedName>
</protein>
<dbReference type="RefSeq" id="WP_207251903.1">
    <property type="nucleotide sequence ID" value="NZ_JAFMPM010000008.1"/>
</dbReference>
<name>A0A8B0SNA3_9GAMM</name>
<sequence length="261" mass="29644">MQIESHINQKLSLPDGLVVDRPWLQRKGFTRSSIDYFIRSGKLQSVGRGAYRRSGPPLKWQHFVYSLQEQGYPIHVGGRSALDLQGFAHYLPLGGIQTIDLYGISKLPTWLQEVQITPHFKVGGTAAFSHLPEQALTTQPFGHWDWLLHFSTPELALFELLAQVRDEADFSLLDKYFESSPTLRPDLLNALLQTCGSIKAKRLFLWFATRHHHPWYSSLAIDGVNLGSGKRMIIAGGVLDKTYQITVPRRMIEDQDAPDFF</sequence>
<dbReference type="InterPro" id="IPR021561">
    <property type="entry name" value="AbiEi_3"/>
</dbReference>
<evidence type="ECO:0000313" key="2">
    <source>
        <dbReference type="EMBL" id="MBO0614153.1"/>
    </source>
</evidence>
<accession>A0A8B0SNA3</accession>
<gene>
    <name evidence="3" type="ORF">J1836_010055</name>
    <name evidence="2" type="ORF">J1836_14675</name>
</gene>